<evidence type="ECO:0000313" key="4">
    <source>
        <dbReference type="EMBL" id="MBB4037024.1"/>
    </source>
</evidence>
<dbReference type="Pfam" id="PF13505">
    <property type="entry name" value="OMP_b-brl"/>
    <property type="match status" value="1"/>
</dbReference>
<dbReference type="InterPro" id="IPR027385">
    <property type="entry name" value="Beta-barrel_OMP"/>
</dbReference>
<evidence type="ECO:0000256" key="2">
    <source>
        <dbReference type="SAM" id="SignalP"/>
    </source>
</evidence>
<dbReference type="AlphaFoldDB" id="A0A840CTL0"/>
<evidence type="ECO:0000259" key="3">
    <source>
        <dbReference type="Pfam" id="PF13505"/>
    </source>
</evidence>
<reference evidence="4 5" key="1">
    <citation type="submission" date="2020-08" db="EMBL/GenBank/DDBJ databases">
        <title>Genomic Encyclopedia of Type Strains, Phase IV (KMG-IV): sequencing the most valuable type-strain genomes for metagenomic binning, comparative biology and taxonomic classification.</title>
        <authorList>
            <person name="Goeker M."/>
        </authorList>
    </citation>
    <scope>NUCLEOTIDE SEQUENCE [LARGE SCALE GENOMIC DNA]</scope>
    <source>
        <strain evidence="4 5">DSM 104969</strain>
    </source>
</reference>
<dbReference type="Proteomes" id="UP000555103">
    <property type="component" value="Unassembled WGS sequence"/>
</dbReference>
<dbReference type="EMBL" id="JACIEP010000010">
    <property type="protein sequence ID" value="MBB4037024.1"/>
    <property type="molecule type" value="Genomic_DNA"/>
</dbReference>
<feature type="chain" id="PRO_5032547581" evidence="2">
    <location>
        <begin position="22"/>
        <end position="227"/>
    </location>
</feature>
<feature type="signal peptide" evidence="2">
    <location>
        <begin position="1"/>
        <end position="21"/>
    </location>
</feature>
<keyword evidence="1 2" id="KW-0732">Signal</keyword>
<dbReference type="SUPFAM" id="SSF56925">
    <property type="entry name" value="OMPA-like"/>
    <property type="match status" value="1"/>
</dbReference>
<evidence type="ECO:0000313" key="5">
    <source>
        <dbReference type="Proteomes" id="UP000555103"/>
    </source>
</evidence>
<dbReference type="InterPro" id="IPR011250">
    <property type="entry name" value="OMP/PagP_B-barrel"/>
</dbReference>
<comment type="caution">
    <text evidence="4">The sequence shown here is derived from an EMBL/GenBank/DDBJ whole genome shotgun (WGS) entry which is preliminary data.</text>
</comment>
<keyword evidence="5" id="KW-1185">Reference proteome</keyword>
<dbReference type="RefSeq" id="WP_183307903.1">
    <property type="nucleotide sequence ID" value="NZ_JACIEP010000010.1"/>
</dbReference>
<name>A0A840CTL0_9BACT</name>
<sequence>MKRISSILIIIILATASTVSAQDAGQMWIGGSVGFSTNKTTDQLRTNYYKILPEIGYVLSANWGIGLSLGYTHNENNTSYYSTNDNSLKYTLRKDNGFTVNPFVRYSFLKGDLGSMFVDGGIDYTYSKTKLDDKSDISSYYKDYSQKNNTFGVGFRPGVALKISDKVVLTAKYGFIGYWYNKYTISTSPWDYGNGNSQTENKEDHKTNSFQLDFDFRQALFGVNFIF</sequence>
<organism evidence="4 5">
    <name type="scientific">Dysgonomonas hofstadii</name>
    <dbReference type="NCBI Taxonomy" id="637886"/>
    <lineage>
        <taxon>Bacteria</taxon>
        <taxon>Pseudomonadati</taxon>
        <taxon>Bacteroidota</taxon>
        <taxon>Bacteroidia</taxon>
        <taxon>Bacteroidales</taxon>
        <taxon>Dysgonomonadaceae</taxon>
        <taxon>Dysgonomonas</taxon>
    </lineage>
</organism>
<protein>
    <submittedName>
        <fullName evidence="4">Opacity protein-like surface antigen</fullName>
    </submittedName>
</protein>
<proteinExistence type="predicted"/>
<gene>
    <name evidence="4" type="ORF">GGR21_002938</name>
</gene>
<evidence type="ECO:0000256" key="1">
    <source>
        <dbReference type="ARBA" id="ARBA00022729"/>
    </source>
</evidence>
<accession>A0A840CTL0</accession>
<feature type="domain" description="Outer membrane protein beta-barrel" evidence="3">
    <location>
        <begin position="8"/>
        <end position="216"/>
    </location>
</feature>